<protein>
    <recommendedName>
        <fullName evidence="2">Nudix hydrolase domain-containing protein</fullName>
    </recommendedName>
</protein>
<dbReference type="PROSITE" id="PS51462">
    <property type="entry name" value="NUDIX"/>
    <property type="match status" value="1"/>
</dbReference>
<evidence type="ECO:0000256" key="1">
    <source>
        <dbReference type="SAM" id="MobiDB-lite"/>
    </source>
</evidence>
<evidence type="ECO:0000313" key="3">
    <source>
        <dbReference type="EMBL" id="OGZ04641.1"/>
    </source>
</evidence>
<organism evidence="3 4">
    <name type="scientific">Candidatus Lloydbacteria bacterium RIFCSPHIGHO2_01_FULL_41_20</name>
    <dbReference type="NCBI Taxonomy" id="1798657"/>
    <lineage>
        <taxon>Bacteria</taxon>
        <taxon>Candidatus Lloydiibacteriota</taxon>
    </lineage>
</organism>
<dbReference type="EMBL" id="MHLH01000003">
    <property type="protein sequence ID" value="OGZ04641.1"/>
    <property type="molecule type" value="Genomic_DNA"/>
</dbReference>
<dbReference type="Pfam" id="PF00293">
    <property type="entry name" value="NUDIX"/>
    <property type="match status" value="1"/>
</dbReference>
<dbReference type="STRING" id="1798657.A2648_00900"/>
<comment type="caution">
    <text evidence="3">The sequence shown here is derived from an EMBL/GenBank/DDBJ whole genome shotgun (WGS) entry which is preliminary data.</text>
</comment>
<dbReference type="Proteomes" id="UP000178841">
    <property type="component" value="Unassembled WGS sequence"/>
</dbReference>
<evidence type="ECO:0000259" key="2">
    <source>
        <dbReference type="PROSITE" id="PS51462"/>
    </source>
</evidence>
<dbReference type="InterPro" id="IPR000086">
    <property type="entry name" value="NUDIX_hydrolase_dom"/>
</dbReference>
<name>A0A1G2CVF0_9BACT</name>
<feature type="compositionally biased region" description="Basic and acidic residues" evidence="1">
    <location>
        <begin position="86"/>
        <end position="96"/>
    </location>
</feature>
<dbReference type="SUPFAM" id="SSF55811">
    <property type="entry name" value="Nudix"/>
    <property type="match status" value="1"/>
</dbReference>
<feature type="region of interest" description="Disordered" evidence="1">
    <location>
        <begin position="83"/>
        <end position="103"/>
    </location>
</feature>
<reference evidence="3 4" key="1">
    <citation type="journal article" date="2016" name="Nat. Commun.">
        <title>Thousands of microbial genomes shed light on interconnected biogeochemical processes in an aquifer system.</title>
        <authorList>
            <person name="Anantharaman K."/>
            <person name="Brown C.T."/>
            <person name="Hug L.A."/>
            <person name="Sharon I."/>
            <person name="Castelle C.J."/>
            <person name="Probst A.J."/>
            <person name="Thomas B.C."/>
            <person name="Singh A."/>
            <person name="Wilkins M.J."/>
            <person name="Karaoz U."/>
            <person name="Brodie E.L."/>
            <person name="Williams K.H."/>
            <person name="Hubbard S.S."/>
            <person name="Banfield J.F."/>
        </authorList>
    </citation>
    <scope>NUCLEOTIDE SEQUENCE [LARGE SCALE GENOMIC DNA]</scope>
</reference>
<sequence>MTATKRLSEVQHNPGWVLNVNGVVMNGDWQVKSPFGSVETAVVLDKDGKPVFDRPVYREAPNVNLVVWGRGKDGVAKIALIRQQRPHSDDPERPGNDHPSVTFGQTPMGFIEKVIGKDLMPKYEGVEHAAAREASEETGARVVLDIERPKYPWHNPNPTFIATWSELVFVEVDLAKIEKLKHDRNEPIFSAEYITVAELRRRIADGKDEVGAVYRGCTSNSVWFIFFCTHPELW</sequence>
<evidence type="ECO:0000313" key="4">
    <source>
        <dbReference type="Proteomes" id="UP000178841"/>
    </source>
</evidence>
<proteinExistence type="predicted"/>
<dbReference type="Gene3D" id="3.90.79.10">
    <property type="entry name" value="Nucleoside Triphosphate Pyrophosphohydrolase"/>
    <property type="match status" value="1"/>
</dbReference>
<feature type="domain" description="Nudix hydrolase" evidence="2">
    <location>
        <begin position="58"/>
        <end position="216"/>
    </location>
</feature>
<gene>
    <name evidence="3" type="ORF">A2648_00900</name>
</gene>
<dbReference type="AlphaFoldDB" id="A0A1G2CVF0"/>
<dbReference type="InterPro" id="IPR015797">
    <property type="entry name" value="NUDIX_hydrolase-like_dom_sf"/>
</dbReference>
<accession>A0A1G2CVF0</accession>